<proteinExistence type="predicted"/>
<sequence length="99" mass="10824">MNTNKSIFGMLFITGFLLISGCKKDGGTGPLGCKAERESAAYQQAIEAYVADPSSVENCERLKQTATTLLEKIKNCTLANRKELEEAIAQYEDIDCTNP</sequence>
<dbReference type="Proteomes" id="UP000597338">
    <property type="component" value="Unassembled WGS sequence"/>
</dbReference>
<dbReference type="EMBL" id="BMIK01000005">
    <property type="protein sequence ID" value="GGC26903.1"/>
    <property type="molecule type" value="Genomic_DNA"/>
</dbReference>
<reference evidence="2" key="1">
    <citation type="journal article" date="2019" name="Int. J. Syst. Evol. Microbiol.">
        <title>The Global Catalogue of Microorganisms (GCM) 10K type strain sequencing project: providing services to taxonomists for standard genome sequencing and annotation.</title>
        <authorList>
            <consortium name="The Broad Institute Genomics Platform"/>
            <consortium name="The Broad Institute Genome Sequencing Center for Infectious Disease"/>
            <person name="Wu L."/>
            <person name="Ma J."/>
        </authorList>
    </citation>
    <scope>NUCLEOTIDE SEQUENCE [LARGE SCALE GENOMIC DNA]</scope>
    <source>
        <strain evidence="2">CGMCC 1.15342</strain>
    </source>
</reference>
<protein>
    <recommendedName>
        <fullName evidence="3">Lipoprotein</fullName>
    </recommendedName>
</protein>
<keyword evidence="2" id="KW-1185">Reference proteome</keyword>
<dbReference type="RefSeq" id="WP_188749910.1">
    <property type="nucleotide sequence ID" value="NZ_BMIK01000005.1"/>
</dbReference>
<accession>A0ABQ1LNQ6</accession>
<evidence type="ECO:0000313" key="1">
    <source>
        <dbReference type="EMBL" id="GGC26903.1"/>
    </source>
</evidence>
<evidence type="ECO:0000313" key="2">
    <source>
        <dbReference type="Proteomes" id="UP000597338"/>
    </source>
</evidence>
<evidence type="ECO:0008006" key="3">
    <source>
        <dbReference type="Google" id="ProtNLM"/>
    </source>
</evidence>
<dbReference type="PROSITE" id="PS51257">
    <property type="entry name" value="PROKAR_LIPOPROTEIN"/>
    <property type="match status" value="1"/>
</dbReference>
<comment type="caution">
    <text evidence="1">The sequence shown here is derived from an EMBL/GenBank/DDBJ whole genome shotgun (WGS) entry which is preliminary data.</text>
</comment>
<name>A0ABQ1LNQ6_9SPHI</name>
<gene>
    <name evidence="1" type="ORF">GCM10011386_18730</name>
</gene>
<organism evidence="1 2">
    <name type="scientific">Parapedobacter defluvii</name>
    <dbReference type="NCBI Taxonomy" id="2045106"/>
    <lineage>
        <taxon>Bacteria</taxon>
        <taxon>Pseudomonadati</taxon>
        <taxon>Bacteroidota</taxon>
        <taxon>Sphingobacteriia</taxon>
        <taxon>Sphingobacteriales</taxon>
        <taxon>Sphingobacteriaceae</taxon>
        <taxon>Parapedobacter</taxon>
    </lineage>
</organism>